<feature type="compositionally biased region" description="Basic and acidic residues" evidence="1">
    <location>
        <begin position="1"/>
        <end position="10"/>
    </location>
</feature>
<dbReference type="HOGENOM" id="CLU_491033_0_0_1"/>
<evidence type="ECO:0000313" key="3">
    <source>
        <dbReference type="EMBL" id="EEB07852.1"/>
    </source>
</evidence>
<accession>B6K2Z5</accession>
<dbReference type="EMBL" id="KE651167">
    <property type="protein sequence ID" value="EEB07852.1"/>
    <property type="molecule type" value="Genomic_DNA"/>
</dbReference>
<dbReference type="SMART" id="SM01132">
    <property type="entry name" value="DIL"/>
    <property type="match status" value="1"/>
</dbReference>
<dbReference type="GeneID" id="7051746"/>
<feature type="region of interest" description="Disordered" evidence="1">
    <location>
        <begin position="1"/>
        <end position="27"/>
    </location>
</feature>
<evidence type="ECO:0000259" key="2">
    <source>
        <dbReference type="PROSITE" id="PS51126"/>
    </source>
</evidence>
<dbReference type="InterPro" id="IPR052072">
    <property type="entry name" value="Vascular_dev_regulator"/>
</dbReference>
<dbReference type="PANTHER" id="PTHR16027">
    <property type="entry name" value="DILUTE DOMAIN-CONTAINING PROTEIN YPR089W"/>
    <property type="match status" value="1"/>
</dbReference>
<evidence type="ECO:0000256" key="1">
    <source>
        <dbReference type="SAM" id="MobiDB-lite"/>
    </source>
</evidence>
<name>B6K2Z5_SCHJY</name>
<feature type="compositionally biased region" description="Polar residues" evidence="1">
    <location>
        <begin position="11"/>
        <end position="20"/>
    </location>
</feature>
<dbReference type="InterPro" id="IPR002710">
    <property type="entry name" value="Dilute_dom"/>
</dbReference>
<dbReference type="VEuPathDB" id="FungiDB:SJAG_02974"/>
<organism evidence="3 4">
    <name type="scientific">Schizosaccharomyces japonicus (strain yFS275 / FY16936)</name>
    <name type="common">Fission yeast</name>
    <dbReference type="NCBI Taxonomy" id="402676"/>
    <lineage>
        <taxon>Eukaryota</taxon>
        <taxon>Fungi</taxon>
        <taxon>Dikarya</taxon>
        <taxon>Ascomycota</taxon>
        <taxon>Taphrinomycotina</taxon>
        <taxon>Schizosaccharomycetes</taxon>
        <taxon>Schizosaccharomycetales</taxon>
        <taxon>Schizosaccharomycetaceae</taxon>
        <taxon>Schizosaccharomyces</taxon>
    </lineage>
</organism>
<dbReference type="JaponicusDB" id="SJAG_02974"/>
<dbReference type="InterPro" id="IPR037986">
    <property type="entry name" value="Myo5p-like_CBD_DIL"/>
</dbReference>
<dbReference type="Proteomes" id="UP000001744">
    <property type="component" value="Unassembled WGS sequence"/>
</dbReference>
<proteinExistence type="predicted"/>
<dbReference type="CDD" id="cd15473">
    <property type="entry name" value="Myo5p-like_CBD_DIL_ANK"/>
    <property type="match status" value="1"/>
</dbReference>
<evidence type="ECO:0000313" key="4">
    <source>
        <dbReference type="Proteomes" id="UP000001744"/>
    </source>
</evidence>
<gene>
    <name evidence="3" type="ORF">SJAG_02974</name>
</gene>
<dbReference type="Pfam" id="PF01843">
    <property type="entry name" value="DIL"/>
    <property type="match status" value="1"/>
</dbReference>
<dbReference type="PROSITE" id="PS51126">
    <property type="entry name" value="DILUTE"/>
    <property type="match status" value="1"/>
</dbReference>
<sequence>MDPWRDEEVSSSRLNRSKSVGTDPRKRFSLPLAPATVLYSSKNVWNSDNVDMPEDPLNMTTFPPAPLEVDLANLSLEQKQTSKQPQDYYAKNGLRVNDNDYDWMFFVFDERELGTMFNVFVTAFRAERAEFRLAPSKLFYLAARYAYLYTPKEKRLLNRLIEGFLATVWSTVEADPTNMVLGTMWISNCVLLYYYLHRDSKLVEATRELQEEITRVVPRIYSLVYKDAIRRMDEAIVAGMLNYAGLEGLDPSASRSWNLLRRHSSVRRPGSPRSAPVASPRNLTKVFASTLHLMELFYIHPLIRIQCIEQLFTWFGARLFNLLLVNKKYHSRAYAMEIRFNVASVEEWIQKHNIDLTHPTDYSEVGLPMKDLSSYLQPVVQLLQWLQCLSRLSADRDPDALRETVRSFSALSPHQVISVAKSYKLDSSEARLTGSFYKVLNEYEQEWERERITSMPNSSNKTKLEPMRLDENRILPFVFPTFQELVQAYSPSASPNVFAKEREYLYKPYVSNYMIDLLETSGITMERAELPVSIFENEAWKKEWRPEVEEEELFQ</sequence>
<protein>
    <submittedName>
        <fullName evidence="3">Fungal protein</fullName>
    </submittedName>
</protein>
<dbReference type="eggNOG" id="ENOG502QRMC">
    <property type="taxonomic scope" value="Eukaryota"/>
</dbReference>
<dbReference type="OrthoDB" id="426293at2759"/>
<dbReference type="RefSeq" id="XP_002174145.1">
    <property type="nucleotide sequence ID" value="XM_002174109.2"/>
</dbReference>
<dbReference type="OMA" id="WLQCLYR"/>
<keyword evidence="4" id="KW-1185">Reference proteome</keyword>
<reference evidence="3 4" key="1">
    <citation type="journal article" date="2011" name="Science">
        <title>Comparative functional genomics of the fission yeasts.</title>
        <authorList>
            <person name="Rhind N."/>
            <person name="Chen Z."/>
            <person name="Yassour M."/>
            <person name="Thompson D.A."/>
            <person name="Haas B.J."/>
            <person name="Habib N."/>
            <person name="Wapinski I."/>
            <person name="Roy S."/>
            <person name="Lin M.F."/>
            <person name="Heiman D.I."/>
            <person name="Young S.K."/>
            <person name="Furuya K."/>
            <person name="Guo Y."/>
            <person name="Pidoux A."/>
            <person name="Chen H.M."/>
            <person name="Robbertse B."/>
            <person name="Goldberg J.M."/>
            <person name="Aoki K."/>
            <person name="Bayne E.H."/>
            <person name="Berlin A.M."/>
            <person name="Desjardins C.A."/>
            <person name="Dobbs E."/>
            <person name="Dukaj L."/>
            <person name="Fan L."/>
            <person name="FitzGerald M.G."/>
            <person name="French C."/>
            <person name="Gujja S."/>
            <person name="Hansen K."/>
            <person name="Keifenheim D."/>
            <person name="Levin J.Z."/>
            <person name="Mosher R.A."/>
            <person name="Mueller C.A."/>
            <person name="Pfiffner J."/>
            <person name="Priest M."/>
            <person name="Russ C."/>
            <person name="Smialowska A."/>
            <person name="Swoboda P."/>
            <person name="Sykes S.M."/>
            <person name="Vaughn M."/>
            <person name="Vengrova S."/>
            <person name="Yoder R."/>
            <person name="Zeng Q."/>
            <person name="Allshire R."/>
            <person name="Baulcombe D."/>
            <person name="Birren B.W."/>
            <person name="Brown W."/>
            <person name="Ekwall K."/>
            <person name="Kellis M."/>
            <person name="Leatherwood J."/>
            <person name="Levin H."/>
            <person name="Margalit H."/>
            <person name="Martienssen R."/>
            <person name="Nieduszynski C.A."/>
            <person name="Spatafora J.W."/>
            <person name="Friedman N."/>
            <person name="Dalgaard J.Z."/>
            <person name="Baumann P."/>
            <person name="Niki H."/>
            <person name="Regev A."/>
            <person name="Nusbaum C."/>
        </authorList>
    </citation>
    <scope>NUCLEOTIDE SEQUENCE [LARGE SCALE GENOMIC DNA]</scope>
    <source>
        <strain evidence="4">yFS275 / FY16936</strain>
    </source>
</reference>
<dbReference type="PANTHER" id="PTHR16027:SF6">
    <property type="entry name" value="DILUTE DOMAIN-CONTAINING PROTEIN"/>
    <property type="match status" value="1"/>
</dbReference>
<dbReference type="GO" id="GO:0051020">
    <property type="term" value="F:GTPase binding"/>
    <property type="evidence" value="ECO:0000318"/>
    <property type="project" value="GO_Central"/>
</dbReference>
<dbReference type="STRING" id="402676.B6K2Z5"/>
<feature type="domain" description="Dilute" evidence="2">
    <location>
        <begin position="158"/>
        <end position="446"/>
    </location>
</feature>
<dbReference type="AlphaFoldDB" id="B6K2Z5"/>